<feature type="transmembrane region" description="Helical" evidence="1">
    <location>
        <begin position="125"/>
        <end position="144"/>
    </location>
</feature>
<feature type="transmembrane region" description="Helical" evidence="1">
    <location>
        <begin position="88"/>
        <end position="105"/>
    </location>
</feature>
<name>A0ABR7MBB4_9BACT</name>
<evidence type="ECO:0000313" key="2">
    <source>
        <dbReference type="EMBL" id="MBC6492342.1"/>
    </source>
</evidence>
<gene>
    <name evidence="2" type="ORF">BC349_14870</name>
</gene>
<proteinExistence type="predicted"/>
<keyword evidence="1" id="KW-1133">Transmembrane helix</keyword>
<evidence type="ECO:0000313" key="3">
    <source>
        <dbReference type="Proteomes" id="UP000765802"/>
    </source>
</evidence>
<accession>A0ABR7MBB4</accession>
<evidence type="ECO:0000256" key="1">
    <source>
        <dbReference type="SAM" id="Phobius"/>
    </source>
</evidence>
<organism evidence="2 3">
    <name type="scientific">Flavihumibacter stibioxidans</name>
    <dbReference type="NCBI Taxonomy" id="1834163"/>
    <lineage>
        <taxon>Bacteria</taxon>
        <taxon>Pseudomonadati</taxon>
        <taxon>Bacteroidota</taxon>
        <taxon>Chitinophagia</taxon>
        <taxon>Chitinophagales</taxon>
        <taxon>Chitinophagaceae</taxon>
        <taxon>Flavihumibacter</taxon>
    </lineage>
</organism>
<feature type="transmembrane region" description="Helical" evidence="1">
    <location>
        <begin position="6"/>
        <end position="25"/>
    </location>
</feature>
<feature type="transmembrane region" description="Helical" evidence="1">
    <location>
        <begin position="46"/>
        <end position="68"/>
    </location>
</feature>
<keyword evidence="1" id="KW-0812">Transmembrane</keyword>
<dbReference type="RefSeq" id="WP_187257645.1">
    <property type="nucleotide sequence ID" value="NZ_JBHULF010000006.1"/>
</dbReference>
<comment type="caution">
    <text evidence="2">The sequence shown here is derived from an EMBL/GenBank/DDBJ whole genome shotgun (WGS) entry which is preliminary data.</text>
</comment>
<reference evidence="2 3" key="1">
    <citation type="submission" date="2016-07" db="EMBL/GenBank/DDBJ databases">
        <title>Genome analysis of Flavihumibacter stibioxidans YS-17.</title>
        <authorList>
            <person name="Shi K."/>
            <person name="Han Y."/>
            <person name="Wang G."/>
        </authorList>
    </citation>
    <scope>NUCLEOTIDE SEQUENCE [LARGE SCALE GENOMIC DNA]</scope>
    <source>
        <strain evidence="2 3">YS-17</strain>
    </source>
</reference>
<dbReference type="EMBL" id="MBUA01000027">
    <property type="protein sequence ID" value="MBC6492342.1"/>
    <property type="molecule type" value="Genomic_DNA"/>
</dbReference>
<keyword evidence="1" id="KW-0472">Membrane</keyword>
<keyword evidence="3" id="KW-1185">Reference proteome</keyword>
<protein>
    <recommendedName>
        <fullName evidence="4">Cytochrome B</fullName>
    </recommendedName>
</protein>
<dbReference type="Proteomes" id="UP000765802">
    <property type="component" value="Unassembled WGS sequence"/>
</dbReference>
<sequence>MYNGLLHLHNLMRWVIIILLLVAIIKHYKGMSGAKAYSGSDRKVDLFLMISAHITLLIGLYQWFAGALGLQNLQSKGFGEVMKNAPERFFAVEHLVGMILAIVFITIGRAKGKPANAAGAEHKKALGWFLAALVLIFLLVPWPFREGIARAWFPGM</sequence>
<evidence type="ECO:0008006" key="4">
    <source>
        <dbReference type="Google" id="ProtNLM"/>
    </source>
</evidence>